<keyword evidence="3" id="KW-1185">Reference proteome</keyword>
<dbReference type="PROSITE" id="PS00134">
    <property type="entry name" value="TRYPSIN_HIS"/>
    <property type="match status" value="1"/>
</dbReference>
<evidence type="ECO:0000313" key="3">
    <source>
        <dbReference type="Proteomes" id="UP000325598"/>
    </source>
</evidence>
<dbReference type="AlphaFoldDB" id="A0A5J4LSE4"/>
<dbReference type="InterPro" id="IPR043504">
    <property type="entry name" value="Peptidase_S1_PA_chymotrypsin"/>
</dbReference>
<dbReference type="Gene3D" id="2.40.10.10">
    <property type="entry name" value="Trypsin-like serine proteases"/>
    <property type="match status" value="2"/>
</dbReference>
<name>A0A5J4LSE4_9ACTN</name>
<evidence type="ECO:0000256" key="1">
    <source>
        <dbReference type="SAM" id="MobiDB-lite"/>
    </source>
</evidence>
<sequence>MTRRDGMLPAASRGSADPSRPDAATENFMRRIPWMRATAVALCALLAATAPAAALSHAGPSSPRPVPAIASPVTVQSGKGRDHVHGMSQEQAEKAREAQRYWTPERIRAAVPVDASREKADTPSPAGPGPRQKRSLANEPSRQVPEGIATVGVFLIRATDGSATADQFCTASAVASPTESLVITAAHCLKGDRRHHDFAFVPGYRTGASTSGQAGEAPYGIFPVQEDKIWVDSRYRASTPDDDLDFAFLNVGPNTRGQLLEDAVGRGNELTSVPTAKLARKAVTLVGYPGGQKTPLQCTNDTTAFQGRFMEIKCDGFRTGVSGGPFLENFDGRRGDLVGVIGGYKTGGLFDHTSYTSQFDEDVFRLYRQAAAGKPSDPDPGTGTSMGTAGTWTHARVMTTGRFHTSSVRNNVSDLIVRWSDGELSLYPGDGAYGFGKDIQLVKDKAWQQAAVITAGDFTGDASDDLLVRWTDGRLTLFKDVNETNKLTDKVELKAPNDTWTHASTMAAGRFGGGNTRSDDLMVTWTDGEVTLYTNVDAKGLHAERQLVKPPDSTWPHARDVSAADFRPGTGDQDLFVRWSDGEVTAYENIAAEVFGREHRLMPAKSPWRDALLATAGSFGGPTRQNDLVALWPGGKLTLHPDTTSNSLAAEHVLVSP</sequence>
<feature type="compositionally biased region" description="Basic and acidic residues" evidence="1">
    <location>
        <begin position="79"/>
        <end position="90"/>
    </location>
</feature>
<dbReference type="InterPro" id="IPR018114">
    <property type="entry name" value="TRYPSIN_HIS"/>
</dbReference>
<proteinExistence type="predicted"/>
<dbReference type="SUPFAM" id="SSF50494">
    <property type="entry name" value="Trypsin-like serine proteases"/>
    <property type="match status" value="1"/>
</dbReference>
<dbReference type="InterPro" id="IPR028994">
    <property type="entry name" value="Integrin_alpha_N"/>
</dbReference>
<gene>
    <name evidence="2" type="ORF">San01_58330</name>
</gene>
<dbReference type="InterPro" id="IPR009003">
    <property type="entry name" value="Peptidase_S1_PA"/>
</dbReference>
<dbReference type="Proteomes" id="UP000325598">
    <property type="component" value="Unassembled WGS sequence"/>
</dbReference>
<evidence type="ECO:0000313" key="2">
    <source>
        <dbReference type="EMBL" id="GES33345.1"/>
    </source>
</evidence>
<dbReference type="Pfam" id="PF13365">
    <property type="entry name" value="Trypsin_2"/>
    <property type="match status" value="1"/>
</dbReference>
<dbReference type="SUPFAM" id="SSF69318">
    <property type="entry name" value="Integrin alpha N-terminal domain"/>
    <property type="match status" value="1"/>
</dbReference>
<comment type="caution">
    <text evidence="2">The sequence shown here is derived from an EMBL/GenBank/DDBJ whole genome shotgun (WGS) entry which is preliminary data.</text>
</comment>
<accession>A0A5J4LSE4</accession>
<dbReference type="GO" id="GO:0004252">
    <property type="term" value="F:serine-type endopeptidase activity"/>
    <property type="evidence" value="ECO:0007669"/>
    <property type="project" value="InterPro"/>
</dbReference>
<feature type="region of interest" description="Disordered" evidence="1">
    <location>
        <begin position="110"/>
        <end position="143"/>
    </location>
</feature>
<protein>
    <recommendedName>
        <fullName evidence="4">Peptidase S1 domain-containing protein</fullName>
    </recommendedName>
</protein>
<feature type="region of interest" description="Disordered" evidence="1">
    <location>
        <begin position="55"/>
        <end position="90"/>
    </location>
</feature>
<organism evidence="2 3">
    <name type="scientific">Streptomyces angustmyceticus</name>
    <dbReference type="NCBI Taxonomy" id="285578"/>
    <lineage>
        <taxon>Bacteria</taxon>
        <taxon>Bacillati</taxon>
        <taxon>Actinomycetota</taxon>
        <taxon>Actinomycetes</taxon>
        <taxon>Kitasatosporales</taxon>
        <taxon>Streptomycetaceae</taxon>
        <taxon>Streptomyces</taxon>
    </lineage>
</organism>
<dbReference type="GO" id="GO:0006508">
    <property type="term" value="P:proteolysis"/>
    <property type="evidence" value="ECO:0007669"/>
    <property type="project" value="InterPro"/>
</dbReference>
<evidence type="ECO:0008006" key="4">
    <source>
        <dbReference type="Google" id="ProtNLM"/>
    </source>
</evidence>
<reference evidence="2 3" key="1">
    <citation type="submission" date="2019-10" db="EMBL/GenBank/DDBJ databases">
        <title>Whole genome shotgun sequence of Streptomyces angustmyceticus NBRC 3934.</title>
        <authorList>
            <person name="Hosoyama A."/>
            <person name="Ichikawa N."/>
            <person name="Kimura A."/>
            <person name="Kitahashi Y."/>
            <person name="Komaki H."/>
            <person name="Uohara A."/>
        </authorList>
    </citation>
    <scope>NUCLEOTIDE SEQUENCE [LARGE SCALE GENOMIC DNA]</scope>
    <source>
        <strain evidence="2 3">NBRC 3934</strain>
    </source>
</reference>
<feature type="region of interest" description="Disordered" evidence="1">
    <location>
        <begin position="1"/>
        <end position="23"/>
    </location>
</feature>
<dbReference type="EMBL" id="BLAG01000018">
    <property type="protein sequence ID" value="GES33345.1"/>
    <property type="molecule type" value="Genomic_DNA"/>
</dbReference>